<dbReference type="SUPFAM" id="SSF109998">
    <property type="entry name" value="Triger factor/SurA peptide-binding domain-like"/>
    <property type="match status" value="1"/>
</dbReference>
<dbReference type="RefSeq" id="WP_230508386.1">
    <property type="nucleotide sequence ID" value="NZ_JAJITD010000003.1"/>
</dbReference>
<dbReference type="PANTHER" id="PTHR47245">
    <property type="entry name" value="PEPTIDYLPROLYL ISOMERASE"/>
    <property type="match status" value="1"/>
</dbReference>
<evidence type="ECO:0000256" key="1">
    <source>
        <dbReference type="ARBA" id="ARBA00000971"/>
    </source>
</evidence>
<dbReference type="Proteomes" id="UP001431019">
    <property type="component" value="Unassembled WGS sequence"/>
</dbReference>
<dbReference type="EMBL" id="JAJITD010000003">
    <property type="protein sequence ID" value="MCC8392169.1"/>
    <property type="molecule type" value="Genomic_DNA"/>
</dbReference>
<feature type="domain" description="PpiC" evidence="9">
    <location>
        <begin position="148"/>
        <end position="247"/>
    </location>
</feature>
<dbReference type="InterPro" id="IPR027304">
    <property type="entry name" value="Trigger_fact/SurA_dom_sf"/>
</dbReference>
<proteinExistence type="inferred from homology"/>
<dbReference type="EC" id="5.2.1.8" evidence="3"/>
<protein>
    <recommendedName>
        <fullName evidence="3">peptidylprolyl isomerase</fullName>
        <ecNumber evidence="3">5.2.1.8</ecNumber>
    </recommendedName>
</protein>
<keyword evidence="5 7" id="KW-0697">Rotamase</keyword>
<evidence type="ECO:0000256" key="8">
    <source>
        <dbReference type="SAM" id="SignalP"/>
    </source>
</evidence>
<comment type="similarity">
    <text evidence="2">Belongs to the PpiC/parvulin rotamase family.</text>
</comment>
<reference evidence="10 11" key="1">
    <citation type="submission" date="2021-11" db="EMBL/GenBank/DDBJ databases">
        <authorList>
            <person name="Oh E.-T."/>
            <person name="Kim S.-B."/>
        </authorList>
    </citation>
    <scope>NUCLEOTIDE SEQUENCE [LARGE SCALE GENOMIC DNA]</scope>
    <source>
        <strain evidence="10 11">MMS20-SJTR3</strain>
    </source>
</reference>
<evidence type="ECO:0000256" key="4">
    <source>
        <dbReference type="ARBA" id="ARBA00022729"/>
    </source>
</evidence>
<evidence type="ECO:0000259" key="9">
    <source>
        <dbReference type="PROSITE" id="PS50198"/>
    </source>
</evidence>
<keyword evidence="6 7" id="KW-0413">Isomerase</keyword>
<evidence type="ECO:0000256" key="2">
    <source>
        <dbReference type="ARBA" id="ARBA00007656"/>
    </source>
</evidence>
<accession>A0ABS8JQZ8</accession>
<dbReference type="InterPro" id="IPR050245">
    <property type="entry name" value="PrsA_foldase"/>
</dbReference>
<name>A0ABS8JQZ8_9BURK</name>
<dbReference type="InterPro" id="IPR046357">
    <property type="entry name" value="PPIase_dom_sf"/>
</dbReference>
<evidence type="ECO:0000256" key="7">
    <source>
        <dbReference type="PROSITE-ProRule" id="PRU00278"/>
    </source>
</evidence>
<feature type="signal peptide" evidence="8">
    <location>
        <begin position="1"/>
        <end position="31"/>
    </location>
</feature>
<dbReference type="InterPro" id="IPR000297">
    <property type="entry name" value="PPIase_PpiC"/>
</dbReference>
<feature type="chain" id="PRO_5046387254" description="peptidylprolyl isomerase" evidence="8">
    <location>
        <begin position="32"/>
        <end position="291"/>
    </location>
</feature>
<evidence type="ECO:0000313" key="10">
    <source>
        <dbReference type="EMBL" id="MCC8392169.1"/>
    </source>
</evidence>
<evidence type="ECO:0000313" key="11">
    <source>
        <dbReference type="Proteomes" id="UP001431019"/>
    </source>
</evidence>
<dbReference type="GO" id="GO:0016853">
    <property type="term" value="F:isomerase activity"/>
    <property type="evidence" value="ECO:0007669"/>
    <property type="project" value="UniProtKB-KW"/>
</dbReference>
<dbReference type="PROSITE" id="PS50198">
    <property type="entry name" value="PPIC_PPIASE_2"/>
    <property type="match status" value="1"/>
</dbReference>
<keyword evidence="11" id="KW-1185">Reference proteome</keyword>
<dbReference type="PANTHER" id="PTHR47245:SF1">
    <property type="entry name" value="FOLDASE PROTEIN PRSA"/>
    <property type="match status" value="1"/>
</dbReference>
<keyword evidence="4 8" id="KW-0732">Signal</keyword>
<comment type="caution">
    <text evidence="10">The sequence shown here is derived from an EMBL/GenBank/DDBJ whole genome shotgun (WGS) entry which is preliminary data.</text>
</comment>
<dbReference type="Pfam" id="PF13145">
    <property type="entry name" value="Rotamase_2"/>
    <property type="match status" value="1"/>
</dbReference>
<dbReference type="Gene3D" id="3.10.50.40">
    <property type="match status" value="1"/>
</dbReference>
<gene>
    <name evidence="10" type="ORF">LJ656_06170</name>
</gene>
<evidence type="ECO:0000256" key="6">
    <source>
        <dbReference type="ARBA" id="ARBA00023235"/>
    </source>
</evidence>
<sequence length="291" mass="31247">MFRLDSMIRTVCVTAFTSVSLSTFAPSFAHAADAPSSLPVGSVAVVNGVAVPKSGLDDAVRIVTARTGQPDTPQLRQILKSGLIAREVLRQNAEKAHYDQKPEVQQAPAAARVGTAIQLYLKDSIHPEPVTDAQVKARYDQIAASLGKDEFKPRVITVGDEVTAKKVLDKMKSGQPFETLANEYSVAPSKTNGGEMPWLSFPVPVTEGRTQGLPMALAQTISTLPVGGTTAQPIQVGDVWMIVKLDAKRPTQLPTFDEAKEAMRKQLETLAIEKAAAQFTGNQIKSASIQQ</sequence>
<evidence type="ECO:0000256" key="3">
    <source>
        <dbReference type="ARBA" id="ARBA00013194"/>
    </source>
</evidence>
<dbReference type="SUPFAM" id="SSF54534">
    <property type="entry name" value="FKBP-like"/>
    <property type="match status" value="1"/>
</dbReference>
<organism evidence="10 11">
    <name type="scientific">Paraburkholderia sejongensis</name>
    <dbReference type="NCBI Taxonomy" id="2886946"/>
    <lineage>
        <taxon>Bacteria</taxon>
        <taxon>Pseudomonadati</taxon>
        <taxon>Pseudomonadota</taxon>
        <taxon>Betaproteobacteria</taxon>
        <taxon>Burkholderiales</taxon>
        <taxon>Burkholderiaceae</taxon>
        <taxon>Paraburkholderia</taxon>
    </lineage>
</organism>
<comment type="catalytic activity">
    <reaction evidence="1">
        <text>[protein]-peptidylproline (omega=180) = [protein]-peptidylproline (omega=0)</text>
        <dbReference type="Rhea" id="RHEA:16237"/>
        <dbReference type="Rhea" id="RHEA-COMP:10747"/>
        <dbReference type="Rhea" id="RHEA-COMP:10748"/>
        <dbReference type="ChEBI" id="CHEBI:83833"/>
        <dbReference type="ChEBI" id="CHEBI:83834"/>
        <dbReference type="EC" id="5.2.1.8"/>
    </reaction>
</comment>
<evidence type="ECO:0000256" key="5">
    <source>
        <dbReference type="ARBA" id="ARBA00023110"/>
    </source>
</evidence>